<evidence type="ECO:0000259" key="1">
    <source>
        <dbReference type="SMART" id="SM00358"/>
    </source>
</evidence>
<evidence type="ECO:0000313" key="3">
    <source>
        <dbReference type="Proteomes" id="UP000053660"/>
    </source>
</evidence>
<organism evidence="2 3">
    <name type="scientific">Oesophagostomum dentatum</name>
    <name type="common">Nodular worm</name>
    <dbReference type="NCBI Taxonomy" id="61180"/>
    <lineage>
        <taxon>Eukaryota</taxon>
        <taxon>Metazoa</taxon>
        <taxon>Ecdysozoa</taxon>
        <taxon>Nematoda</taxon>
        <taxon>Chromadorea</taxon>
        <taxon>Rhabditida</taxon>
        <taxon>Rhabditina</taxon>
        <taxon>Rhabditomorpha</taxon>
        <taxon>Strongyloidea</taxon>
        <taxon>Strongylidae</taxon>
        <taxon>Oesophagostomum</taxon>
    </lineage>
</organism>
<dbReference type="AlphaFoldDB" id="A0A0B1S9W9"/>
<sequence length="203" mass="23642">MLARKALSGPSIFRREGELPFDEDIKSFLERACEFDENYTMTKYVVQRILGGKQETDPRGKQTVLAGSNQEICRAWGMENKYEECRRARLRMQCKRSFTDGAEDYEYYDITFPLKRLKDAQNSSITPKCVLFKYCKDMKAENPVYASHRRDEDKRYEGSVEVMGRKFRSRKGQPNIKMAEQVAALAALIGLNIRHLLEGDWEE</sequence>
<reference evidence="2 3" key="1">
    <citation type="submission" date="2014-03" db="EMBL/GenBank/DDBJ databases">
        <title>Draft genome of the hookworm Oesophagostomum dentatum.</title>
        <authorList>
            <person name="Mitreva M."/>
        </authorList>
    </citation>
    <scope>NUCLEOTIDE SEQUENCE [LARGE SCALE GENOMIC DNA]</scope>
    <source>
        <strain evidence="2 3">OD-Hann</strain>
    </source>
</reference>
<dbReference type="PANTHER" id="PTHR45936:SF1">
    <property type="entry name" value="TRNA-DIHYDROURIDINE(20) SYNTHASE [NAD(P)+]-LIKE"/>
    <property type="match status" value="1"/>
</dbReference>
<feature type="domain" description="DRBM" evidence="1">
    <location>
        <begin position="127"/>
        <end position="192"/>
    </location>
</feature>
<dbReference type="GO" id="GO:0005737">
    <property type="term" value="C:cytoplasm"/>
    <property type="evidence" value="ECO:0007669"/>
    <property type="project" value="TreeGrafter"/>
</dbReference>
<proteinExistence type="predicted"/>
<dbReference type="Pfam" id="PF00035">
    <property type="entry name" value="dsrm"/>
    <property type="match status" value="1"/>
</dbReference>
<gene>
    <name evidence="2" type="ORF">OESDEN_19651</name>
</gene>
<dbReference type="GO" id="GO:0017150">
    <property type="term" value="F:tRNA dihydrouridine synthase activity"/>
    <property type="evidence" value="ECO:0007669"/>
    <property type="project" value="TreeGrafter"/>
</dbReference>
<dbReference type="SMART" id="SM00358">
    <property type="entry name" value="DSRM"/>
    <property type="match status" value="1"/>
</dbReference>
<dbReference type="PANTHER" id="PTHR45936">
    <property type="entry name" value="TRNA-DIHYDROURIDINE(20) SYNTHASE [NAD(P)+]-LIKE"/>
    <property type="match status" value="1"/>
</dbReference>
<dbReference type="Gene3D" id="3.30.160.20">
    <property type="match status" value="1"/>
</dbReference>
<protein>
    <recommendedName>
        <fullName evidence="1">DRBM domain-containing protein</fullName>
    </recommendedName>
</protein>
<dbReference type="OrthoDB" id="272303at2759"/>
<dbReference type="InterPro" id="IPR052582">
    <property type="entry name" value="tRNA-DUS-like"/>
</dbReference>
<dbReference type="InterPro" id="IPR014720">
    <property type="entry name" value="dsRBD_dom"/>
</dbReference>
<dbReference type="SUPFAM" id="SSF54768">
    <property type="entry name" value="dsRNA-binding domain-like"/>
    <property type="match status" value="1"/>
</dbReference>
<keyword evidence="3" id="KW-1185">Reference proteome</keyword>
<dbReference type="EMBL" id="KN600067">
    <property type="protein sequence ID" value="KHJ80671.1"/>
    <property type="molecule type" value="Genomic_DNA"/>
</dbReference>
<name>A0A0B1S9W9_OESDE</name>
<dbReference type="Proteomes" id="UP000053660">
    <property type="component" value="Unassembled WGS sequence"/>
</dbReference>
<evidence type="ECO:0000313" key="2">
    <source>
        <dbReference type="EMBL" id="KHJ80671.1"/>
    </source>
</evidence>
<accession>A0A0B1S9W9</accession>